<evidence type="ECO:0000256" key="10">
    <source>
        <dbReference type="ARBA" id="ARBA00048988"/>
    </source>
</evidence>
<evidence type="ECO:0000256" key="6">
    <source>
        <dbReference type="ARBA" id="ARBA00023125"/>
    </source>
</evidence>
<feature type="domain" description="UvrD-like helicase ATP-binding" evidence="12">
    <location>
        <begin position="12"/>
        <end position="292"/>
    </location>
</feature>
<dbReference type="GO" id="GO:0043138">
    <property type="term" value="F:3'-5' DNA helicase activity"/>
    <property type="evidence" value="ECO:0007669"/>
    <property type="project" value="UniProtKB-EC"/>
</dbReference>
<evidence type="ECO:0000313" key="15">
    <source>
        <dbReference type="Proteomes" id="UP000095662"/>
    </source>
</evidence>
<dbReference type="EC" id="5.6.2.4" evidence="9"/>
<dbReference type="InterPro" id="IPR000212">
    <property type="entry name" value="DNA_helicase_UvrD/REP"/>
</dbReference>
<dbReference type="InterPro" id="IPR027417">
    <property type="entry name" value="P-loop_NTPase"/>
</dbReference>
<evidence type="ECO:0000259" key="12">
    <source>
        <dbReference type="PROSITE" id="PS51198"/>
    </source>
</evidence>
<protein>
    <recommendedName>
        <fullName evidence="9">DNA 3'-5' helicase</fullName>
        <ecNumber evidence="9">5.6.2.4</ecNumber>
    </recommendedName>
</protein>
<dbReference type="Gene3D" id="3.40.50.300">
    <property type="entry name" value="P-loop containing nucleotide triphosphate hydrolases"/>
    <property type="match status" value="2"/>
</dbReference>
<keyword evidence="6" id="KW-0238">DNA-binding</keyword>
<dbReference type="PANTHER" id="PTHR11070:SF2">
    <property type="entry name" value="ATP-DEPENDENT DNA HELICASE SRS2"/>
    <property type="match status" value="1"/>
</dbReference>
<proteinExistence type="inferred from homology"/>
<evidence type="ECO:0000256" key="1">
    <source>
        <dbReference type="ARBA" id="ARBA00009922"/>
    </source>
</evidence>
<gene>
    <name evidence="14" type="primary">pcrA_1</name>
    <name evidence="14" type="ORF">ERS852540_00944</name>
</gene>
<feature type="domain" description="UvrD-like helicase C-terminal" evidence="13">
    <location>
        <begin position="293"/>
        <end position="549"/>
    </location>
</feature>
<keyword evidence="3 11" id="KW-0378">Hydrolase</keyword>
<dbReference type="SUPFAM" id="SSF52540">
    <property type="entry name" value="P-loop containing nucleoside triphosphate hydrolases"/>
    <property type="match status" value="1"/>
</dbReference>
<evidence type="ECO:0000256" key="2">
    <source>
        <dbReference type="ARBA" id="ARBA00022741"/>
    </source>
</evidence>
<dbReference type="STRING" id="39492.ERS852540_00944"/>
<dbReference type="GO" id="GO:0000725">
    <property type="term" value="P:recombinational repair"/>
    <property type="evidence" value="ECO:0007669"/>
    <property type="project" value="TreeGrafter"/>
</dbReference>
<evidence type="ECO:0000256" key="5">
    <source>
        <dbReference type="ARBA" id="ARBA00022840"/>
    </source>
</evidence>
<comment type="similarity">
    <text evidence="1">Belongs to the helicase family. UvrD subfamily.</text>
</comment>
<keyword evidence="7" id="KW-0413">Isomerase</keyword>
<dbReference type="Pfam" id="PF00580">
    <property type="entry name" value="UvrD-helicase"/>
    <property type="match status" value="1"/>
</dbReference>
<dbReference type="GO" id="GO:0003677">
    <property type="term" value="F:DNA binding"/>
    <property type="evidence" value="ECO:0007669"/>
    <property type="project" value="UniProtKB-KW"/>
</dbReference>
<name>A0A174ZFE0_9FIRM</name>
<dbReference type="AlphaFoldDB" id="A0A174ZFE0"/>
<keyword evidence="4 11" id="KW-0347">Helicase</keyword>
<evidence type="ECO:0000313" key="14">
    <source>
        <dbReference type="EMBL" id="CUQ84642.1"/>
    </source>
</evidence>
<dbReference type="PANTHER" id="PTHR11070">
    <property type="entry name" value="UVRD / RECB / PCRA DNA HELICASE FAMILY MEMBER"/>
    <property type="match status" value="1"/>
</dbReference>
<dbReference type="PROSITE" id="PS51217">
    <property type="entry name" value="UVRD_HELICASE_CTER"/>
    <property type="match status" value="1"/>
</dbReference>
<dbReference type="CDD" id="cd18807">
    <property type="entry name" value="SF1_C_UvrD"/>
    <property type="match status" value="1"/>
</dbReference>
<dbReference type="PROSITE" id="PS51198">
    <property type="entry name" value="UVRD_HELICASE_ATP_BIND"/>
    <property type="match status" value="1"/>
</dbReference>
<dbReference type="Gene3D" id="1.10.10.160">
    <property type="match status" value="1"/>
</dbReference>
<dbReference type="InterPro" id="IPR013986">
    <property type="entry name" value="DExx_box_DNA_helicase_dom_sf"/>
</dbReference>
<sequence>MTENEFEKRFMAEMSEQQNTAVKAVQGAVLLLAVPGSGKTTVLITRLGYMINCCGISPSEILAVTYTRAATLELKKRFADRFGSECGAGLEIRTINGLSAKIIEYFSTVYTDENVPHLMSREGDRKRLISEVYRLVTGEFADTATINDIGAMITFAKNMMLSDEEIEALSGSGYDTLRIYREYNLALSSRSLMDYDDQMVTALDILRKYPDILAYFHGRFRYICVDEAQDTSKIQHEIIRLLAVKSGNIFMVGDEDQSIYAFRGAYPEALTDFEKTYKNAQILFMEQNFRSTPEIIGVADSFVKCNRFRREKTIRAVNKSGIPVRIVRCERRNVQYDFLCGIAARNEQQTAALFRNNDSAVVLVDMLERNNIPYRLKGGEKTFFTSRPVLDITEIIRFINNPYDIDSFMAIYYKIGLYITKQTAEAACKISLQRHIPITDALLGIDTGTQISVNSKRNIKQTAQLMQQAQNSSATEVLSIILHGMQYADYVHKNGLDENKYDILRMLARNVNSSAELIDRLSELSGIMAEHKDDPDSKFTLSTVHSSKGLEYDCVYLLDVIDNVLPCITKDKLNDKEDIKQYEEERRLFYVAVTRARKELYLFSCKSESSEFLDEIDKNLPIEYTDSNDIFFSLFARDMLGRIYCDSNNGRGIIIACCAEKLCIRYANGKTELKTLAEMLTNRDRTVTYIKSEELEKLNVTVEKPIPEKTENIKLKAGDRIYHSSFGNGVIKNIDKAGIGTVYFESNGETKRLLLKACLDKGIIVLS</sequence>
<comment type="catalytic activity">
    <reaction evidence="10">
        <text>ATP + H2O = ADP + phosphate + H(+)</text>
        <dbReference type="Rhea" id="RHEA:13065"/>
        <dbReference type="ChEBI" id="CHEBI:15377"/>
        <dbReference type="ChEBI" id="CHEBI:15378"/>
        <dbReference type="ChEBI" id="CHEBI:30616"/>
        <dbReference type="ChEBI" id="CHEBI:43474"/>
        <dbReference type="ChEBI" id="CHEBI:456216"/>
        <dbReference type="EC" id="5.6.2.4"/>
    </reaction>
</comment>
<dbReference type="EMBL" id="CZBY01000006">
    <property type="protein sequence ID" value="CUQ84642.1"/>
    <property type="molecule type" value="Genomic_DNA"/>
</dbReference>
<dbReference type="InterPro" id="IPR014016">
    <property type="entry name" value="UvrD-like_ATP-bd"/>
</dbReference>
<feature type="binding site" evidence="11">
    <location>
        <begin position="33"/>
        <end position="40"/>
    </location>
    <ligand>
        <name>ATP</name>
        <dbReference type="ChEBI" id="CHEBI:30616"/>
    </ligand>
</feature>
<dbReference type="CDD" id="cd17932">
    <property type="entry name" value="DEXQc_UvrD"/>
    <property type="match status" value="1"/>
</dbReference>
<dbReference type="InterPro" id="IPR014017">
    <property type="entry name" value="DNA_helicase_UvrD-like_C"/>
</dbReference>
<evidence type="ECO:0000256" key="3">
    <source>
        <dbReference type="ARBA" id="ARBA00022801"/>
    </source>
</evidence>
<organism evidence="14 15">
    <name type="scientific">[Eubacterium] siraeum</name>
    <dbReference type="NCBI Taxonomy" id="39492"/>
    <lineage>
        <taxon>Bacteria</taxon>
        <taxon>Bacillati</taxon>
        <taxon>Bacillota</taxon>
        <taxon>Clostridia</taxon>
        <taxon>Eubacteriales</taxon>
        <taxon>Oscillospiraceae</taxon>
        <taxon>Oscillospiraceae incertae sedis</taxon>
    </lineage>
</organism>
<dbReference type="GO" id="GO:0016887">
    <property type="term" value="F:ATP hydrolysis activity"/>
    <property type="evidence" value="ECO:0007669"/>
    <property type="project" value="RHEA"/>
</dbReference>
<dbReference type="OrthoDB" id="9810135at2"/>
<keyword evidence="5 11" id="KW-0067">ATP-binding</keyword>
<dbReference type="Gene3D" id="1.10.486.10">
    <property type="entry name" value="PCRA, domain 4"/>
    <property type="match status" value="1"/>
</dbReference>
<evidence type="ECO:0000256" key="8">
    <source>
        <dbReference type="ARBA" id="ARBA00034617"/>
    </source>
</evidence>
<accession>A0A174ZFE0</accession>
<dbReference type="Pfam" id="PF13361">
    <property type="entry name" value="UvrD_C"/>
    <property type="match status" value="1"/>
</dbReference>
<reference evidence="14 15" key="1">
    <citation type="submission" date="2015-09" db="EMBL/GenBank/DDBJ databases">
        <authorList>
            <consortium name="Pathogen Informatics"/>
        </authorList>
    </citation>
    <scope>NUCLEOTIDE SEQUENCE [LARGE SCALE GENOMIC DNA]</scope>
    <source>
        <strain evidence="14 15">2789STDY5834928</strain>
    </source>
</reference>
<evidence type="ECO:0000256" key="4">
    <source>
        <dbReference type="ARBA" id="ARBA00022806"/>
    </source>
</evidence>
<evidence type="ECO:0000256" key="11">
    <source>
        <dbReference type="PROSITE-ProRule" id="PRU00560"/>
    </source>
</evidence>
<evidence type="ECO:0000256" key="9">
    <source>
        <dbReference type="ARBA" id="ARBA00034808"/>
    </source>
</evidence>
<evidence type="ECO:0000259" key="13">
    <source>
        <dbReference type="PROSITE" id="PS51217"/>
    </source>
</evidence>
<keyword evidence="2 11" id="KW-0547">Nucleotide-binding</keyword>
<comment type="catalytic activity">
    <reaction evidence="8">
        <text>Couples ATP hydrolysis with the unwinding of duplex DNA by translocating in the 3'-5' direction.</text>
        <dbReference type="EC" id="5.6.2.4"/>
    </reaction>
</comment>
<dbReference type="Proteomes" id="UP000095662">
    <property type="component" value="Unassembled WGS sequence"/>
</dbReference>
<dbReference type="GO" id="GO:0005524">
    <property type="term" value="F:ATP binding"/>
    <property type="evidence" value="ECO:0007669"/>
    <property type="project" value="UniProtKB-UniRule"/>
</dbReference>
<evidence type="ECO:0000256" key="7">
    <source>
        <dbReference type="ARBA" id="ARBA00023235"/>
    </source>
</evidence>